<feature type="region of interest" description="Disordered" evidence="14">
    <location>
        <begin position="174"/>
        <end position="201"/>
    </location>
</feature>
<dbReference type="RefSeq" id="WP_163227277.1">
    <property type="nucleotide sequence ID" value="NZ_VYSG01000001.1"/>
</dbReference>
<feature type="domain" description="RNase H type-2" evidence="15">
    <location>
        <begin position="43"/>
        <end position="312"/>
    </location>
</feature>
<dbReference type="SUPFAM" id="SSF53098">
    <property type="entry name" value="Ribonuclease H-like"/>
    <property type="match status" value="2"/>
</dbReference>
<dbReference type="PANTHER" id="PTHR10954:SF18">
    <property type="entry name" value="RIBONUCLEASE HII"/>
    <property type="match status" value="1"/>
</dbReference>
<keyword evidence="9 12" id="KW-0255">Endonuclease</keyword>
<evidence type="ECO:0000256" key="5">
    <source>
        <dbReference type="ARBA" id="ARBA00007383"/>
    </source>
</evidence>
<dbReference type="Proteomes" id="UP000469292">
    <property type="component" value="Unassembled WGS sequence"/>
</dbReference>
<evidence type="ECO:0000256" key="3">
    <source>
        <dbReference type="ARBA" id="ARBA00004065"/>
    </source>
</evidence>
<protein>
    <recommendedName>
        <fullName evidence="13">Ribonuclease</fullName>
        <ecNumber evidence="13">3.1.26.4</ecNumber>
    </recommendedName>
</protein>
<evidence type="ECO:0000256" key="6">
    <source>
        <dbReference type="ARBA" id="ARBA00022490"/>
    </source>
</evidence>
<comment type="cofactor">
    <cofactor evidence="2">
        <name>Mg(2+)</name>
        <dbReference type="ChEBI" id="CHEBI:18420"/>
    </cofactor>
</comment>
<feature type="binding site" evidence="12">
    <location>
        <position position="50"/>
    </location>
    <ligand>
        <name>a divalent metal cation</name>
        <dbReference type="ChEBI" id="CHEBI:60240"/>
    </ligand>
</feature>
<dbReference type="AlphaFoldDB" id="A0A6I5N0T8"/>
<dbReference type="GO" id="GO:0003723">
    <property type="term" value="F:RNA binding"/>
    <property type="evidence" value="ECO:0007669"/>
    <property type="project" value="UniProtKB-UniRule"/>
</dbReference>
<dbReference type="GO" id="GO:0006298">
    <property type="term" value="P:mismatch repair"/>
    <property type="evidence" value="ECO:0007669"/>
    <property type="project" value="TreeGrafter"/>
</dbReference>
<evidence type="ECO:0000256" key="4">
    <source>
        <dbReference type="ARBA" id="ARBA00004496"/>
    </source>
</evidence>
<evidence type="ECO:0000259" key="15">
    <source>
        <dbReference type="PROSITE" id="PS51975"/>
    </source>
</evidence>
<comment type="function">
    <text evidence="3 13">Endonuclease that specifically degrades the RNA of RNA-DNA hybrids.</text>
</comment>
<evidence type="ECO:0000256" key="12">
    <source>
        <dbReference type="PROSITE-ProRule" id="PRU01319"/>
    </source>
</evidence>
<reference evidence="16 17" key="1">
    <citation type="submission" date="2019-09" db="EMBL/GenBank/DDBJ databases">
        <title>Phylogenetic characterization of a novel taxon of the genus Bifidobacterium: Bifidobacterium choloepi sp. nov.</title>
        <authorList>
            <person name="Modesto M."/>
            <person name="Satti M."/>
        </authorList>
    </citation>
    <scope>NUCLEOTIDE SEQUENCE [LARGE SCALE GENOMIC DNA]</scope>
    <source>
        <strain evidence="16 17">BRDM6</strain>
    </source>
</reference>
<dbReference type="GO" id="GO:0032299">
    <property type="term" value="C:ribonuclease H2 complex"/>
    <property type="evidence" value="ECO:0007669"/>
    <property type="project" value="TreeGrafter"/>
</dbReference>
<evidence type="ECO:0000313" key="17">
    <source>
        <dbReference type="Proteomes" id="UP000469292"/>
    </source>
</evidence>
<comment type="subcellular location">
    <subcellularLocation>
        <location evidence="4">Cytoplasm</location>
    </subcellularLocation>
</comment>
<dbReference type="InterPro" id="IPR024567">
    <property type="entry name" value="RNase_HII/HIII_dom"/>
</dbReference>
<dbReference type="InterPro" id="IPR012337">
    <property type="entry name" value="RNaseH-like_sf"/>
</dbReference>
<dbReference type="GO" id="GO:0043137">
    <property type="term" value="P:DNA replication, removal of RNA primer"/>
    <property type="evidence" value="ECO:0007669"/>
    <property type="project" value="TreeGrafter"/>
</dbReference>
<evidence type="ECO:0000256" key="8">
    <source>
        <dbReference type="ARBA" id="ARBA00022723"/>
    </source>
</evidence>
<evidence type="ECO:0000256" key="14">
    <source>
        <dbReference type="SAM" id="MobiDB-lite"/>
    </source>
</evidence>
<name>A0A6I5N0T8_9BIFI</name>
<keyword evidence="17" id="KW-1185">Reference proteome</keyword>
<comment type="similarity">
    <text evidence="5 13">Belongs to the RNase HII family.</text>
</comment>
<dbReference type="EC" id="3.1.26.4" evidence="13"/>
<evidence type="ECO:0000256" key="9">
    <source>
        <dbReference type="ARBA" id="ARBA00022759"/>
    </source>
</evidence>
<accession>A0A6I5N0T8</accession>
<gene>
    <name evidence="16" type="ORF">F6S87_03810</name>
</gene>
<keyword evidence="8 12" id="KW-0479">Metal-binding</keyword>
<comment type="cofactor">
    <cofactor evidence="12">
        <name>Mn(2+)</name>
        <dbReference type="ChEBI" id="CHEBI:29035"/>
    </cofactor>
    <cofactor evidence="12">
        <name>Mg(2+)</name>
        <dbReference type="ChEBI" id="CHEBI:18420"/>
    </cofactor>
    <text evidence="12">Manganese or magnesium. Binds 1 divalent metal ion per monomer in the absence of substrate. May bind a second metal ion after substrate binding.</text>
</comment>
<evidence type="ECO:0000256" key="13">
    <source>
        <dbReference type="RuleBase" id="RU003515"/>
    </source>
</evidence>
<evidence type="ECO:0000313" key="16">
    <source>
        <dbReference type="EMBL" id="NEG69745.1"/>
    </source>
</evidence>
<evidence type="ECO:0000256" key="11">
    <source>
        <dbReference type="ARBA" id="ARBA00023211"/>
    </source>
</evidence>
<organism evidence="16 17">
    <name type="scientific">Bifidobacterium choloepi</name>
    <dbReference type="NCBI Taxonomy" id="2614131"/>
    <lineage>
        <taxon>Bacteria</taxon>
        <taxon>Bacillati</taxon>
        <taxon>Actinomycetota</taxon>
        <taxon>Actinomycetes</taxon>
        <taxon>Bifidobacteriales</taxon>
        <taxon>Bifidobacteriaceae</taxon>
        <taxon>Bifidobacterium</taxon>
    </lineage>
</organism>
<evidence type="ECO:0000256" key="10">
    <source>
        <dbReference type="ARBA" id="ARBA00022801"/>
    </source>
</evidence>
<dbReference type="EMBL" id="VYSG01000001">
    <property type="protein sequence ID" value="NEG69745.1"/>
    <property type="molecule type" value="Genomic_DNA"/>
</dbReference>
<feature type="binding site" evidence="12">
    <location>
        <position position="49"/>
    </location>
    <ligand>
        <name>a divalent metal cation</name>
        <dbReference type="ChEBI" id="CHEBI:60240"/>
    </ligand>
</feature>
<dbReference type="InterPro" id="IPR022898">
    <property type="entry name" value="RNase_HII"/>
</dbReference>
<dbReference type="GO" id="GO:0046872">
    <property type="term" value="F:metal ion binding"/>
    <property type="evidence" value="ECO:0007669"/>
    <property type="project" value="UniProtKB-KW"/>
</dbReference>
<dbReference type="CDD" id="cd07182">
    <property type="entry name" value="RNase_HII_bacteria_HII_like"/>
    <property type="match status" value="1"/>
</dbReference>
<sequence length="312" mass="33520">MAVTEIPTLALETALATDGPLPQFSKHAGETASTVVDGYDSPDIIVGFDEVGRGSLAGPVMVGAAAIRAADLPVLDVPAGVADSKMLTEKRRESIYDELENWAAAYAVGSSTSAEIDEWGISHALGIAALRALAAVETLLLCPDFEGIAVPAEAAVEDILARPVIVAGRGADAASDRHDPVIGSRERDTQQETEESFHSRDENRPLRILGILDGPSDYISKAIYTFDAPDLPVVPRMTTQVKGDRHCATIATAAVIAKVTRDRLMEQLGDLPAYAPYRWRDNKGYGSQAHRDAIRDHGVTPFHRTSWKLLKD</sequence>
<keyword evidence="11" id="KW-0464">Manganese</keyword>
<dbReference type="InterPro" id="IPR036397">
    <property type="entry name" value="RNaseH_sf"/>
</dbReference>
<dbReference type="PANTHER" id="PTHR10954">
    <property type="entry name" value="RIBONUCLEASE H2 SUBUNIT A"/>
    <property type="match status" value="1"/>
</dbReference>
<comment type="catalytic activity">
    <reaction evidence="1 12 13">
        <text>Endonucleolytic cleavage to 5'-phosphomonoester.</text>
        <dbReference type="EC" id="3.1.26.4"/>
    </reaction>
</comment>
<dbReference type="Pfam" id="PF01351">
    <property type="entry name" value="RNase_HII"/>
    <property type="match status" value="2"/>
</dbReference>
<feature type="binding site" evidence="12">
    <location>
        <position position="158"/>
    </location>
    <ligand>
        <name>a divalent metal cation</name>
        <dbReference type="ChEBI" id="CHEBI:60240"/>
    </ligand>
</feature>
<dbReference type="GO" id="GO:0004523">
    <property type="term" value="F:RNA-DNA hybrid ribonuclease activity"/>
    <property type="evidence" value="ECO:0007669"/>
    <property type="project" value="UniProtKB-UniRule"/>
</dbReference>
<keyword evidence="6" id="KW-0963">Cytoplasm</keyword>
<dbReference type="InterPro" id="IPR001352">
    <property type="entry name" value="RNase_HII/HIII"/>
</dbReference>
<proteinExistence type="inferred from homology"/>
<evidence type="ECO:0000256" key="7">
    <source>
        <dbReference type="ARBA" id="ARBA00022722"/>
    </source>
</evidence>
<comment type="caution">
    <text evidence="16">The sequence shown here is derived from an EMBL/GenBank/DDBJ whole genome shotgun (WGS) entry which is preliminary data.</text>
</comment>
<keyword evidence="10 12" id="KW-0378">Hydrolase</keyword>
<dbReference type="PROSITE" id="PS51975">
    <property type="entry name" value="RNASE_H_2"/>
    <property type="match status" value="1"/>
</dbReference>
<evidence type="ECO:0000256" key="2">
    <source>
        <dbReference type="ARBA" id="ARBA00001946"/>
    </source>
</evidence>
<dbReference type="Gene3D" id="3.30.420.10">
    <property type="entry name" value="Ribonuclease H-like superfamily/Ribonuclease H"/>
    <property type="match status" value="2"/>
</dbReference>
<dbReference type="GO" id="GO:0005737">
    <property type="term" value="C:cytoplasm"/>
    <property type="evidence" value="ECO:0007669"/>
    <property type="project" value="UniProtKB-SubCell"/>
</dbReference>
<evidence type="ECO:0000256" key="1">
    <source>
        <dbReference type="ARBA" id="ARBA00000077"/>
    </source>
</evidence>
<keyword evidence="7 12" id="KW-0540">Nuclease</keyword>